<dbReference type="InterPro" id="IPR036691">
    <property type="entry name" value="Endo/exonu/phosph_ase_sf"/>
</dbReference>
<dbReference type="SUPFAM" id="SSF56219">
    <property type="entry name" value="DNase I-like"/>
    <property type="match status" value="1"/>
</dbReference>
<evidence type="ECO:0000313" key="3">
    <source>
        <dbReference type="Proteomes" id="UP001280121"/>
    </source>
</evidence>
<dbReference type="Proteomes" id="UP001280121">
    <property type="component" value="Unassembled WGS sequence"/>
</dbReference>
<reference evidence="2" key="1">
    <citation type="journal article" date="2023" name="Plant J.">
        <title>Genome sequences and population genomics provide insights into the demographic history, inbreeding, and mutation load of two 'living fossil' tree species of Dipteronia.</title>
        <authorList>
            <person name="Feng Y."/>
            <person name="Comes H.P."/>
            <person name="Chen J."/>
            <person name="Zhu S."/>
            <person name="Lu R."/>
            <person name="Zhang X."/>
            <person name="Li P."/>
            <person name="Qiu J."/>
            <person name="Olsen K.M."/>
            <person name="Qiu Y."/>
        </authorList>
    </citation>
    <scope>NUCLEOTIDE SEQUENCE</scope>
    <source>
        <strain evidence="2">KIB01</strain>
    </source>
</reference>
<keyword evidence="3" id="KW-1185">Reference proteome</keyword>
<sequence>MVDNLPWVLGGDFNEWLRIDEKCGGLMKSVSGMYDFRKIVDNCNLMDLGFAGLKMTWDNKREWGDNIQERLDRFFSDRNWVETFSNTKVEHLGFNFSDHRPILLSLEVVRKDCWEIGDKGFRFEPFWLKDDECTKIVEEAWNNYGVVKSAANLKGKLAWCAGKLKAWSADKFGSFHRTIEEKQVGLKALLRGPRVKEVQEKIIRLEKDLEELLMNEEQYWRQRSRAEWLHSGDRNSKYFHAKATSRKRKNTISRVVEDQGRIQTSEKGIATTICEYFTKLFSSCNPSKEDLENALAWLTQRLDSQMINTLDMKFNREEVKKAIFEMGSTKAPGPDGFHVGGVELFGQSNGQNGVPNLVERVGFRLYLNFESSFVVNGKTVGKIKPSRGLRQACPLSPYLFLLCAEALSSLIKGSEQTKNRLGIRCCRGGPLVSHLFFADDSLLFCKAYLESGYAIKRILALYEKGSGQKVNLQKSSITFNPNVEDGIQRGFQELFETEDIQSHDKYLGLLTVVGRNKRKTFEEIKEKVWRRFKSWKGSLFSTGGKEILIKAVVKAVPTYLMSIFQLP</sequence>
<name>A0AAD9U9Y0_9ROSI</name>
<dbReference type="Pfam" id="PF00078">
    <property type="entry name" value="RVT_1"/>
    <property type="match status" value="1"/>
</dbReference>
<dbReference type="InterPro" id="IPR000477">
    <property type="entry name" value="RT_dom"/>
</dbReference>
<dbReference type="PANTHER" id="PTHR33710:SF73">
    <property type="entry name" value="ZINC KNUCKLE CX2CX4HX4C DOMAIN-CONTAINING PROTEIN"/>
    <property type="match status" value="1"/>
</dbReference>
<evidence type="ECO:0000313" key="2">
    <source>
        <dbReference type="EMBL" id="KAK2650308.1"/>
    </source>
</evidence>
<accession>A0AAD9U9Y0</accession>
<feature type="domain" description="Reverse transcriptase" evidence="1">
    <location>
        <begin position="367"/>
        <end position="507"/>
    </location>
</feature>
<organism evidence="2 3">
    <name type="scientific">Dipteronia dyeriana</name>
    <dbReference type="NCBI Taxonomy" id="168575"/>
    <lineage>
        <taxon>Eukaryota</taxon>
        <taxon>Viridiplantae</taxon>
        <taxon>Streptophyta</taxon>
        <taxon>Embryophyta</taxon>
        <taxon>Tracheophyta</taxon>
        <taxon>Spermatophyta</taxon>
        <taxon>Magnoliopsida</taxon>
        <taxon>eudicotyledons</taxon>
        <taxon>Gunneridae</taxon>
        <taxon>Pentapetalae</taxon>
        <taxon>rosids</taxon>
        <taxon>malvids</taxon>
        <taxon>Sapindales</taxon>
        <taxon>Sapindaceae</taxon>
        <taxon>Hippocastanoideae</taxon>
        <taxon>Acereae</taxon>
        <taxon>Dipteronia</taxon>
    </lineage>
</organism>
<gene>
    <name evidence="2" type="ORF">Ddye_017797</name>
</gene>
<proteinExistence type="predicted"/>
<protein>
    <recommendedName>
        <fullName evidence="1">Reverse transcriptase domain-containing protein</fullName>
    </recommendedName>
</protein>
<dbReference type="EMBL" id="JANJYI010000005">
    <property type="protein sequence ID" value="KAK2650308.1"/>
    <property type="molecule type" value="Genomic_DNA"/>
</dbReference>
<dbReference type="Gene3D" id="3.60.10.10">
    <property type="entry name" value="Endonuclease/exonuclease/phosphatase"/>
    <property type="match status" value="1"/>
</dbReference>
<dbReference type="AlphaFoldDB" id="A0AAD9U9Y0"/>
<comment type="caution">
    <text evidence="2">The sequence shown here is derived from an EMBL/GenBank/DDBJ whole genome shotgun (WGS) entry which is preliminary data.</text>
</comment>
<dbReference type="PANTHER" id="PTHR33710">
    <property type="entry name" value="BNAC02G09200D PROTEIN"/>
    <property type="match status" value="1"/>
</dbReference>
<evidence type="ECO:0000259" key="1">
    <source>
        <dbReference type="Pfam" id="PF00078"/>
    </source>
</evidence>